<dbReference type="GO" id="GO:0016787">
    <property type="term" value="F:hydrolase activity"/>
    <property type="evidence" value="ECO:0007669"/>
    <property type="project" value="UniProtKB-KW"/>
</dbReference>
<keyword evidence="1" id="KW-0378">Hydrolase</keyword>
<dbReference type="EMBL" id="JAAGYP010000103">
    <property type="protein sequence ID" value="NEN73392.1"/>
    <property type="molecule type" value="Genomic_DNA"/>
</dbReference>
<evidence type="ECO:0000313" key="2">
    <source>
        <dbReference type="Proteomes" id="UP000471360"/>
    </source>
</evidence>
<gene>
    <name evidence="1" type="ORF">G3W53_25680</name>
</gene>
<name>A0A8T6QGJ7_ECOLX</name>
<dbReference type="Proteomes" id="UP000471360">
    <property type="component" value="Unassembled WGS sequence"/>
</dbReference>
<comment type="caution">
    <text evidence="1">The sequence shown here is derived from an EMBL/GenBank/DDBJ whole genome shotgun (WGS) entry which is preliminary data.</text>
</comment>
<protein>
    <submittedName>
        <fullName evidence="1">FAA hydrolase family protein</fullName>
    </submittedName>
</protein>
<feature type="non-terminal residue" evidence="1">
    <location>
        <position position="1"/>
    </location>
</feature>
<sequence length="23" mass="2319">PVVKGDVITGNVEGLTPIAVKIV</sequence>
<proteinExistence type="predicted"/>
<evidence type="ECO:0000313" key="1">
    <source>
        <dbReference type="EMBL" id="NEN73392.1"/>
    </source>
</evidence>
<accession>A0A8T6QGJ7</accession>
<reference evidence="1 2" key="1">
    <citation type="submission" date="2020-02" db="EMBL/GenBank/DDBJ databases">
        <authorList>
            <person name="Subbiah M."/>
            <person name="Call D."/>
        </authorList>
    </citation>
    <scope>NUCLEOTIDE SEQUENCE [LARGE SCALE GENOMIC DNA]</scope>
    <source>
        <strain evidence="1 2">8375wB1</strain>
    </source>
</reference>
<organism evidence="1 2">
    <name type="scientific">Escherichia coli</name>
    <dbReference type="NCBI Taxonomy" id="562"/>
    <lineage>
        <taxon>Bacteria</taxon>
        <taxon>Pseudomonadati</taxon>
        <taxon>Pseudomonadota</taxon>
        <taxon>Gammaproteobacteria</taxon>
        <taxon>Enterobacterales</taxon>
        <taxon>Enterobacteriaceae</taxon>
        <taxon>Escherichia</taxon>
    </lineage>
</organism>
<dbReference type="AlphaFoldDB" id="A0A8T6QGJ7"/>